<evidence type="ECO:0000313" key="3">
    <source>
        <dbReference type="Proteomes" id="UP001499854"/>
    </source>
</evidence>
<reference evidence="2 3" key="1">
    <citation type="journal article" date="2019" name="Int. J. Syst. Evol. Microbiol.">
        <title>The Global Catalogue of Microorganisms (GCM) 10K type strain sequencing project: providing services to taxonomists for standard genome sequencing and annotation.</title>
        <authorList>
            <consortium name="The Broad Institute Genomics Platform"/>
            <consortium name="The Broad Institute Genome Sequencing Center for Infectious Disease"/>
            <person name="Wu L."/>
            <person name="Ma J."/>
        </authorList>
    </citation>
    <scope>NUCLEOTIDE SEQUENCE [LARGE SCALE GENOMIC DNA]</scope>
    <source>
        <strain evidence="2 3">JCM 16013</strain>
    </source>
</reference>
<accession>A0ABN2S5D5</accession>
<dbReference type="Proteomes" id="UP001499854">
    <property type="component" value="Unassembled WGS sequence"/>
</dbReference>
<comment type="caution">
    <text evidence="2">The sequence shown here is derived from an EMBL/GenBank/DDBJ whole genome shotgun (WGS) entry which is preliminary data.</text>
</comment>
<dbReference type="SUPFAM" id="SSF69572">
    <property type="entry name" value="Activating enzymes of the ubiquitin-like proteins"/>
    <property type="match status" value="1"/>
</dbReference>
<evidence type="ECO:0000259" key="1">
    <source>
        <dbReference type="Pfam" id="PF00899"/>
    </source>
</evidence>
<dbReference type="PANTHER" id="PTHR10953">
    <property type="entry name" value="UBIQUITIN-ACTIVATING ENZYME E1"/>
    <property type="match status" value="1"/>
</dbReference>
<gene>
    <name evidence="2" type="ORF">GCM10009838_47370</name>
</gene>
<dbReference type="PANTHER" id="PTHR10953:SF102">
    <property type="entry name" value="ADENYLYLTRANSFERASE AND SULFURTRANSFERASE MOCS3"/>
    <property type="match status" value="1"/>
</dbReference>
<evidence type="ECO:0000313" key="2">
    <source>
        <dbReference type="EMBL" id="GAA1980705.1"/>
    </source>
</evidence>
<name>A0ABN2S5D5_9ACTN</name>
<protein>
    <recommendedName>
        <fullName evidence="1">THIF-type NAD/FAD binding fold domain-containing protein</fullName>
    </recommendedName>
</protein>
<dbReference type="Gene3D" id="3.40.50.720">
    <property type="entry name" value="NAD(P)-binding Rossmann-like Domain"/>
    <property type="match status" value="1"/>
</dbReference>
<dbReference type="EMBL" id="BAAAQM010000027">
    <property type="protein sequence ID" value="GAA1980705.1"/>
    <property type="molecule type" value="Genomic_DNA"/>
</dbReference>
<keyword evidence="3" id="KW-1185">Reference proteome</keyword>
<dbReference type="RefSeq" id="WP_344659288.1">
    <property type="nucleotide sequence ID" value="NZ_BAAAQM010000027.1"/>
</dbReference>
<dbReference type="InterPro" id="IPR035985">
    <property type="entry name" value="Ubiquitin-activating_enz"/>
</dbReference>
<organism evidence="2 3">
    <name type="scientific">Catenulispora subtropica</name>
    <dbReference type="NCBI Taxonomy" id="450798"/>
    <lineage>
        <taxon>Bacteria</taxon>
        <taxon>Bacillati</taxon>
        <taxon>Actinomycetota</taxon>
        <taxon>Actinomycetes</taxon>
        <taxon>Catenulisporales</taxon>
        <taxon>Catenulisporaceae</taxon>
        <taxon>Catenulispora</taxon>
    </lineage>
</organism>
<dbReference type="InterPro" id="IPR000594">
    <property type="entry name" value="ThiF_NAD_FAD-bd"/>
</dbReference>
<proteinExistence type="predicted"/>
<feature type="domain" description="THIF-type NAD/FAD binding fold" evidence="1">
    <location>
        <begin position="127"/>
        <end position="347"/>
    </location>
</feature>
<sequence length="371" mass="39945">MLRPRLKPGHRPQIHADGKVWFGPWVHGLATEIEDEDGVLRALISRMDGSLTRGELVLQATAALPPGVAGPEDVGEVLDFLIQSGWVHDAAAVLPPQLGYRDLARHKRTLEYFDTVNLDPATNAYEMLATLKAARVAVLGVGGVGSAVAAGLVASGVGGVHCVDHDRVELSNLSRQLLFTEADVGRRKVGAAVRRLTELNSDAEVTAEEVLLDGADAVARVVIGHDAFVLCADRPRGLIRRWANEAAYRLGIPFLNAAYIGPEMSLSTFIPGRTVCMDCLNAGFAERSEEMGLLRHVPDETDDHHPVIAASAAIAGHYVALETIHLLLGMRVQTAGRSLQRYLIDYDQQHYIEGAPRPDCAVGCGKRMGAP</sequence>
<dbReference type="Pfam" id="PF00899">
    <property type="entry name" value="ThiF"/>
    <property type="match status" value="1"/>
</dbReference>
<dbReference type="InterPro" id="IPR045886">
    <property type="entry name" value="ThiF/MoeB/HesA"/>
</dbReference>